<keyword evidence="2" id="KW-0560">Oxidoreductase</keyword>
<dbReference type="Proteomes" id="UP001366166">
    <property type="component" value="Chromosome"/>
</dbReference>
<dbReference type="PRINTS" id="PR00080">
    <property type="entry name" value="SDRFAMILY"/>
</dbReference>
<dbReference type="FunFam" id="3.40.50.720:FF:000084">
    <property type="entry name" value="Short-chain dehydrogenase reductase"/>
    <property type="match status" value="1"/>
</dbReference>
<dbReference type="PROSITE" id="PS00061">
    <property type="entry name" value="ADH_SHORT"/>
    <property type="match status" value="1"/>
</dbReference>
<dbReference type="InterPro" id="IPR020904">
    <property type="entry name" value="Sc_DH/Rdtase_CS"/>
</dbReference>
<dbReference type="NCBIfam" id="NF004825">
    <property type="entry name" value="PRK06181.1"/>
    <property type="match status" value="1"/>
</dbReference>
<dbReference type="InterPro" id="IPR002347">
    <property type="entry name" value="SDR_fam"/>
</dbReference>
<dbReference type="PANTHER" id="PTHR44196">
    <property type="entry name" value="DEHYDROGENASE/REDUCTASE SDR FAMILY MEMBER 7B"/>
    <property type="match status" value="1"/>
</dbReference>
<dbReference type="SMART" id="SM00822">
    <property type="entry name" value="PKS_KR"/>
    <property type="match status" value="1"/>
</dbReference>
<dbReference type="KEGG" id="dmp:FAK_36670"/>
<dbReference type="EMBL" id="AP028679">
    <property type="protein sequence ID" value="BEQ16601.1"/>
    <property type="molecule type" value="Genomic_DNA"/>
</dbReference>
<dbReference type="AlphaFoldDB" id="A0AAU9ERZ7"/>
<comment type="similarity">
    <text evidence="1 3">Belongs to the short-chain dehydrogenases/reductases (SDR) family.</text>
</comment>
<protein>
    <submittedName>
        <fullName evidence="5">Short chain dehydrogenase</fullName>
    </submittedName>
</protein>
<evidence type="ECO:0000256" key="3">
    <source>
        <dbReference type="RuleBase" id="RU000363"/>
    </source>
</evidence>
<dbReference type="PRINTS" id="PR00081">
    <property type="entry name" value="GDHRDH"/>
</dbReference>
<evidence type="ECO:0000313" key="5">
    <source>
        <dbReference type="EMBL" id="BEQ16601.1"/>
    </source>
</evidence>
<organism evidence="5 6">
    <name type="scientific">Desulfoferula mesophila</name>
    <dbReference type="NCBI Taxonomy" id="3058419"/>
    <lineage>
        <taxon>Bacteria</taxon>
        <taxon>Pseudomonadati</taxon>
        <taxon>Thermodesulfobacteriota</taxon>
        <taxon>Desulfarculia</taxon>
        <taxon>Desulfarculales</taxon>
        <taxon>Desulfarculaceae</taxon>
        <taxon>Desulfoferula</taxon>
    </lineage>
</organism>
<dbReference type="PANTHER" id="PTHR44196:SF1">
    <property type="entry name" value="DEHYDROGENASE_REDUCTASE SDR FAMILY MEMBER 7B"/>
    <property type="match status" value="1"/>
</dbReference>
<evidence type="ECO:0000313" key="6">
    <source>
        <dbReference type="Proteomes" id="UP001366166"/>
    </source>
</evidence>
<evidence type="ECO:0000256" key="2">
    <source>
        <dbReference type="ARBA" id="ARBA00023002"/>
    </source>
</evidence>
<dbReference type="InterPro" id="IPR057326">
    <property type="entry name" value="KR_dom"/>
</dbReference>
<dbReference type="Gene3D" id="3.40.50.720">
    <property type="entry name" value="NAD(P)-binding Rossmann-like Domain"/>
    <property type="match status" value="1"/>
</dbReference>
<sequence>MARRSYQGKTVVITGGAGGLGAAFARRFAALGAKVALLDLDGAAAARAAGELGGAECLGLACDVTDAAACRAALAQVVERLGGVDLLINNAGITHRSAFKDTSPEVFAKVMAVNYLGSLHCTQAALPSLLQRRGQIAVISSVAGVAPLYGRSGYSAAKHALHGLFETLRSELAGTGVTVSIVCPGFTNTGIAHAALDGDGSLTSHQQSTVGKIATPQEVAEALHRAVAQEKRLVVLSAIGKLTYLINKLSPALYERMMLRSLRSELQR</sequence>
<evidence type="ECO:0000259" key="4">
    <source>
        <dbReference type="SMART" id="SM00822"/>
    </source>
</evidence>
<dbReference type="InterPro" id="IPR036291">
    <property type="entry name" value="NAD(P)-bd_dom_sf"/>
</dbReference>
<dbReference type="Pfam" id="PF00106">
    <property type="entry name" value="adh_short"/>
    <property type="match status" value="1"/>
</dbReference>
<name>A0AAU9ERZ7_9BACT</name>
<reference evidence="6" key="1">
    <citation type="journal article" date="2023" name="Arch. Microbiol.">
        <title>Desulfoferula mesophilus gen. nov. sp. nov., a mesophilic sulfate-reducing bacterium isolated from a brackish lake sediment.</title>
        <authorList>
            <person name="Watanabe T."/>
            <person name="Yabe T."/>
            <person name="Tsuji J.M."/>
            <person name="Fukui M."/>
        </authorList>
    </citation>
    <scope>NUCLEOTIDE SEQUENCE [LARGE SCALE GENOMIC DNA]</scope>
    <source>
        <strain evidence="6">12FAK</strain>
    </source>
</reference>
<feature type="domain" description="Ketoreductase" evidence="4">
    <location>
        <begin position="9"/>
        <end position="187"/>
    </location>
</feature>
<accession>A0AAU9ERZ7</accession>
<gene>
    <name evidence="5" type="ORF">FAK_36670</name>
</gene>
<keyword evidence="6" id="KW-1185">Reference proteome</keyword>
<dbReference type="GO" id="GO:0016491">
    <property type="term" value="F:oxidoreductase activity"/>
    <property type="evidence" value="ECO:0007669"/>
    <property type="project" value="UniProtKB-KW"/>
</dbReference>
<dbReference type="SUPFAM" id="SSF51735">
    <property type="entry name" value="NAD(P)-binding Rossmann-fold domains"/>
    <property type="match status" value="1"/>
</dbReference>
<proteinExistence type="inferred from homology"/>
<evidence type="ECO:0000256" key="1">
    <source>
        <dbReference type="ARBA" id="ARBA00006484"/>
    </source>
</evidence>
<dbReference type="RefSeq" id="WP_338602663.1">
    <property type="nucleotide sequence ID" value="NZ_AP028679.1"/>
</dbReference>
<dbReference type="GO" id="GO:0016020">
    <property type="term" value="C:membrane"/>
    <property type="evidence" value="ECO:0007669"/>
    <property type="project" value="TreeGrafter"/>
</dbReference>